<dbReference type="RefSeq" id="WP_085282487.1">
    <property type="nucleotide sequence ID" value="NZ_FOBI01000001.1"/>
</dbReference>
<dbReference type="OrthoDB" id="6266168at2"/>
<name>A0A1H7HAY6_9GAMM</name>
<dbReference type="Proteomes" id="UP000199297">
    <property type="component" value="Unassembled WGS sequence"/>
</dbReference>
<dbReference type="STRING" id="641665.GCA_002104455_00272"/>
<proteinExistence type="predicted"/>
<gene>
    <name evidence="1" type="ORF">SAMN05216262_101433</name>
</gene>
<reference evidence="2" key="1">
    <citation type="submission" date="2016-10" db="EMBL/GenBank/DDBJ databases">
        <authorList>
            <person name="Varghese N."/>
            <person name="Submissions S."/>
        </authorList>
    </citation>
    <scope>NUCLEOTIDE SEQUENCE [LARGE SCALE GENOMIC DNA]</scope>
    <source>
        <strain evidence="2">CGMCC 1.9127</strain>
    </source>
</reference>
<dbReference type="AlphaFoldDB" id="A0A1H7HAY6"/>
<organism evidence="1 2">
    <name type="scientific">Colwellia chukchiensis</name>
    <dbReference type="NCBI Taxonomy" id="641665"/>
    <lineage>
        <taxon>Bacteria</taxon>
        <taxon>Pseudomonadati</taxon>
        <taxon>Pseudomonadota</taxon>
        <taxon>Gammaproteobacteria</taxon>
        <taxon>Alteromonadales</taxon>
        <taxon>Colwelliaceae</taxon>
        <taxon>Colwellia</taxon>
    </lineage>
</organism>
<evidence type="ECO:0000313" key="1">
    <source>
        <dbReference type="EMBL" id="SEK46937.1"/>
    </source>
</evidence>
<protein>
    <submittedName>
        <fullName evidence="1">Uncharacterized protein</fullName>
    </submittedName>
</protein>
<accession>A0A1H7HAY6</accession>
<sequence>MAASGKLLQTITAKPLLPVWAILVLLSVLDITTRLNVGDNSPQKPWQQSDHHITQGLQIDTKHAATIRQLINAYQQQDQTPSVNDNRMSDAQQLAQKGELAELFSGDLRYRLLGIFKQQQAFAVIEQHHMISDEKETLKITLQSSLNGYQVRDIASNKIELISNDQRQVTLYLYQTAH</sequence>
<dbReference type="EMBL" id="FOBI01000001">
    <property type="protein sequence ID" value="SEK46937.1"/>
    <property type="molecule type" value="Genomic_DNA"/>
</dbReference>
<evidence type="ECO:0000313" key="2">
    <source>
        <dbReference type="Proteomes" id="UP000199297"/>
    </source>
</evidence>
<keyword evidence="2" id="KW-1185">Reference proteome</keyword>